<dbReference type="PANTHER" id="PTHR43048">
    <property type="entry name" value="METHYLMALONYL-COA EPIMERASE"/>
    <property type="match status" value="1"/>
</dbReference>
<protein>
    <recommendedName>
        <fullName evidence="4">VOC domain-containing protein</fullName>
    </recommendedName>
</protein>
<dbReference type="CDD" id="cd06587">
    <property type="entry name" value="VOC"/>
    <property type="match status" value="1"/>
</dbReference>
<keyword evidence="1" id="KW-0479">Metal-binding</keyword>
<accession>A0A0B1ZH34</accession>
<comment type="caution">
    <text evidence="2">The sequence shown here is derived from an EMBL/GenBank/DDBJ whole genome shotgun (WGS) entry which is preliminary data.</text>
</comment>
<dbReference type="Proteomes" id="UP000031057">
    <property type="component" value="Unassembled WGS sequence"/>
</dbReference>
<dbReference type="GO" id="GO:0046872">
    <property type="term" value="F:metal ion binding"/>
    <property type="evidence" value="ECO:0007669"/>
    <property type="project" value="UniProtKB-KW"/>
</dbReference>
<evidence type="ECO:0000256" key="1">
    <source>
        <dbReference type="ARBA" id="ARBA00022723"/>
    </source>
</evidence>
<dbReference type="EMBL" id="JTDI01000005">
    <property type="protein sequence ID" value="KHK90421.1"/>
    <property type="molecule type" value="Genomic_DNA"/>
</dbReference>
<organism evidence="2 3">
    <name type="scientific">Novosphingobium malaysiense</name>
    <dbReference type="NCBI Taxonomy" id="1348853"/>
    <lineage>
        <taxon>Bacteria</taxon>
        <taxon>Pseudomonadati</taxon>
        <taxon>Pseudomonadota</taxon>
        <taxon>Alphaproteobacteria</taxon>
        <taxon>Sphingomonadales</taxon>
        <taxon>Sphingomonadaceae</taxon>
        <taxon>Novosphingobium</taxon>
    </lineage>
</organism>
<reference evidence="2 3" key="1">
    <citation type="submission" date="2014-10" db="EMBL/GenBank/DDBJ databases">
        <title>Genome sequence of Novosphingobium malaysiense MUSC 273(T).</title>
        <authorList>
            <person name="Lee L.-H."/>
        </authorList>
    </citation>
    <scope>NUCLEOTIDE SEQUENCE [LARGE SCALE GENOMIC DNA]</scope>
    <source>
        <strain evidence="2 3">MUSC 273</strain>
    </source>
</reference>
<dbReference type="PANTHER" id="PTHR43048:SF3">
    <property type="entry name" value="METHYLMALONYL-COA EPIMERASE, MITOCHONDRIAL"/>
    <property type="match status" value="1"/>
</dbReference>
<evidence type="ECO:0000313" key="3">
    <source>
        <dbReference type="Proteomes" id="UP000031057"/>
    </source>
</evidence>
<dbReference type="SUPFAM" id="SSF54593">
    <property type="entry name" value="Glyoxalase/Bleomycin resistance protein/Dihydroxybiphenyl dioxygenase"/>
    <property type="match status" value="1"/>
</dbReference>
<gene>
    <name evidence="2" type="ORF">LK12_17765</name>
</gene>
<dbReference type="Gene3D" id="3.10.180.10">
    <property type="entry name" value="2,3-Dihydroxybiphenyl 1,2-Dioxygenase, domain 1"/>
    <property type="match status" value="2"/>
</dbReference>
<dbReference type="Pfam" id="PF13669">
    <property type="entry name" value="Glyoxalase_4"/>
    <property type="match status" value="1"/>
</dbReference>
<keyword evidence="3" id="KW-1185">Reference proteome</keyword>
<dbReference type="GO" id="GO:0004493">
    <property type="term" value="F:methylmalonyl-CoA epimerase activity"/>
    <property type="evidence" value="ECO:0007669"/>
    <property type="project" value="TreeGrafter"/>
</dbReference>
<dbReference type="RefSeq" id="WP_039286744.1">
    <property type="nucleotide sequence ID" value="NZ_JTDI01000005.1"/>
</dbReference>
<dbReference type="InterPro" id="IPR051785">
    <property type="entry name" value="MMCE/EMCE_epimerase"/>
</dbReference>
<proteinExistence type="predicted"/>
<dbReference type="STRING" id="1348853.LK12_17765"/>
<evidence type="ECO:0008006" key="4">
    <source>
        <dbReference type="Google" id="ProtNLM"/>
    </source>
</evidence>
<sequence>MNLVVGDFEAAVAHFERVYGAEFLADLPSAEFHACLLGFGGGMFELFAPNAWLLSARFGPFHLGVEYQADMNEVRDVLASHDVRLIRDLGKALHTHPDDTLGVSFEFYGLQFTEKVFPELGRPMAPPSFWRNEHPLGLSRLKGFAIAVDDIDAALARMSALFDCTVLGEETRPALGARAICLDLADSRIELVAPEREGALTRFLARYGQGIHSTIFAARDLDLVRDWFDQHGILVGAGSCEGRLSIPSEANAGAIFEIEAER</sequence>
<dbReference type="AlphaFoldDB" id="A0A0B1ZH34"/>
<dbReference type="InterPro" id="IPR029068">
    <property type="entry name" value="Glyas_Bleomycin-R_OHBP_Dase"/>
</dbReference>
<name>A0A0B1ZH34_9SPHN</name>
<dbReference type="GO" id="GO:0046491">
    <property type="term" value="P:L-methylmalonyl-CoA metabolic process"/>
    <property type="evidence" value="ECO:0007669"/>
    <property type="project" value="TreeGrafter"/>
</dbReference>
<evidence type="ECO:0000313" key="2">
    <source>
        <dbReference type="EMBL" id="KHK90421.1"/>
    </source>
</evidence>